<dbReference type="AlphaFoldDB" id="A0A1E3HLG7"/>
<dbReference type="PANTHER" id="PTHR31001">
    <property type="entry name" value="UNCHARACTERIZED TRANSCRIPTIONAL REGULATORY PROTEIN"/>
    <property type="match status" value="1"/>
</dbReference>
<evidence type="ECO:0000313" key="6">
    <source>
        <dbReference type="Proteomes" id="UP000094065"/>
    </source>
</evidence>
<proteinExistence type="predicted"/>
<keyword evidence="6" id="KW-1185">Reference proteome</keyword>
<feature type="region of interest" description="Disordered" evidence="3">
    <location>
        <begin position="101"/>
        <end position="135"/>
    </location>
</feature>
<gene>
    <name evidence="5" type="ORF">L202_05725</name>
</gene>
<evidence type="ECO:0000256" key="2">
    <source>
        <dbReference type="ARBA" id="ARBA00023242"/>
    </source>
</evidence>
<comment type="caution">
    <text evidence="5">The sequence shown here is derived from an EMBL/GenBank/DDBJ whole genome shotgun (WGS) entry which is preliminary data.</text>
</comment>
<name>A0A1E3HLG7_9TREE</name>
<feature type="compositionally biased region" description="Polar residues" evidence="3">
    <location>
        <begin position="123"/>
        <end position="135"/>
    </location>
</feature>
<dbReference type="GO" id="GO:0000981">
    <property type="term" value="F:DNA-binding transcription factor activity, RNA polymerase II-specific"/>
    <property type="evidence" value="ECO:0007669"/>
    <property type="project" value="InterPro"/>
</dbReference>
<evidence type="ECO:0000313" key="5">
    <source>
        <dbReference type="EMBL" id="ODN77203.1"/>
    </source>
</evidence>
<dbReference type="InterPro" id="IPR001138">
    <property type="entry name" value="Zn2Cys6_DnaBD"/>
</dbReference>
<organism evidence="5 6">
    <name type="scientific">Cryptococcus amylolentus CBS 6039</name>
    <dbReference type="NCBI Taxonomy" id="1295533"/>
    <lineage>
        <taxon>Eukaryota</taxon>
        <taxon>Fungi</taxon>
        <taxon>Dikarya</taxon>
        <taxon>Basidiomycota</taxon>
        <taxon>Agaricomycotina</taxon>
        <taxon>Tremellomycetes</taxon>
        <taxon>Tremellales</taxon>
        <taxon>Cryptococcaceae</taxon>
        <taxon>Cryptococcus</taxon>
    </lineage>
</organism>
<dbReference type="RefSeq" id="XP_018992577.1">
    <property type="nucleotide sequence ID" value="XM_019140086.1"/>
</dbReference>
<accession>A0A1E3HLG7</accession>
<dbReference type="CDD" id="cd12148">
    <property type="entry name" value="fungal_TF_MHR"/>
    <property type="match status" value="1"/>
</dbReference>
<evidence type="ECO:0000259" key="4">
    <source>
        <dbReference type="PROSITE" id="PS50048"/>
    </source>
</evidence>
<sequence>MSSSTQDSSVVRRTQRAPKRCKLCAKRRIKCDTQIPCKECTSRGLAHLCEKEAVIVKGRIVSVGGSEKDALEEILKGMSKEELWGQVQGLVKENEGLRMMGTGASGAGSKATTKTVKTHPSSEDGSQSKHAPQNDDLSNMARRLGFLHESSCLSIEPPNLDNKIDDCMTFPPGLQLPSQETSSHLLSYVFTHLGWLLCPIPSSFQAQASFIFSPNSPSPFSHLHTAKSLAEARPSWSALYFALISVALVYAPAELLEGLGIGVEQRSFFARLWFRAAVSTMLDGGSCLVKPSMIHLQTFCVLTLLFQPFDCMALHDTLLASMIQVARILGLHLLKDSTLERTASSEIGRRVWAFLLAREVHYTGERYCPSVSREEQEPFASFLNISEPDTIPLIPLPLSHPTRVSYLLAGSRMTALTRDIKRLPPDADYAEVLKLDERIRDMNKDMEWLEKDDASHPAWVATARHVLFLKTRQRRLYLHRHHFSLTATHPQYAPSRLMSLQAASDICLERSLHDLPFDDKLDTINGVLPAAIVLLLDAIYPLKGERLTFGFVIQRCEEVERLLAPIRFSTYRSSTQTINITLKSVDKLLADTLQAAQAAEIVRASWTQPVLQPGGDTFGDLLDGLSFGSLLDSFEDMGSVVSA</sequence>
<dbReference type="SMART" id="SM00066">
    <property type="entry name" value="GAL4"/>
    <property type="match status" value="1"/>
</dbReference>
<keyword evidence="2" id="KW-0539">Nucleus</keyword>
<dbReference type="EMBL" id="AWGJ01000008">
    <property type="protein sequence ID" value="ODN77203.1"/>
    <property type="molecule type" value="Genomic_DNA"/>
</dbReference>
<dbReference type="GeneID" id="30157034"/>
<dbReference type="GO" id="GO:0005634">
    <property type="term" value="C:nucleus"/>
    <property type="evidence" value="ECO:0007669"/>
    <property type="project" value="UniProtKB-SubCell"/>
</dbReference>
<evidence type="ECO:0000256" key="1">
    <source>
        <dbReference type="ARBA" id="ARBA00004123"/>
    </source>
</evidence>
<dbReference type="InterPro" id="IPR036864">
    <property type="entry name" value="Zn2-C6_fun-type_DNA-bd_sf"/>
</dbReference>
<evidence type="ECO:0000256" key="3">
    <source>
        <dbReference type="SAM" id="MobiDB-lite"/>
    </source>
</evidence>
<dbReference type="SUPFAM" id="SSF57701">
    <property type="entry name" value="Zn2/Cys6 DNA-binding domain"/>
    <property type="match status" value="1"/>
</dbReference>
<comment type="subcellular location">
    <subcellularLocation>
        <location evidence="1">Nucleus</location>
    </subcellularLocation>
</comment>
<dbReference type="Proteomes" id="UP000094065">
    <property type="component" value="Unassembled WGS sequence"/>
</dbReference>
<dbReference type="OrthoDB" id="1747771at2759"/>
<protein>
    <recommendedName>
        <fullName evidence="4">Zn(2)-C6 fungal-type domain-containing protein</fullName>
    </recommendedName>
</protein>
<feature type="domain" description="Zn(2)-C6 fungal-type" evidence="4">
    <location>
        <begin position="20"/>
        <end position="49"/>
    </location>
</feature>
<dbReference type="PANTHER" id="PTHR31001:SF76">
    <property type="entry name" value="ZN(2)-C6 FUNGAL-TYPE DOMAIN-CONTAINING PROTEIN"/>
    <property type="match status" value="1"/>
</dbReference>
<dbReference type="InterPro" id="IPR050613">
    <property type="entry name" value="Sec_Metabolite_Reg"/>
</dbReference>
<dbReference type="STRING" id="1295533.A0A1E3HLG7"/>
<dbReference type="GO" id="GO:0008270">
    <property type="term" value="F:zinc ion binding"/>
    <property type="evidence" value="ECO:0007669"/>
    <property type="project" value="InterPro"/>
</dbReference>
<reference evidence="5 6" key="1">
    <citation type="submission" date="2016-06" db="EMBL/GenBank/DDBJ databases">
        <title>Evolution of pathogenesis and genome organization in the Tremellales.</title>
        <authorList>
            <person name="Cuomo C."/>
            <person name="Litvintseva A."/>
            <person name="Heitman J."/>
            <person name="Chen Y."/>
            <person name="Sun S."/>
            <person name="Springer D."/>
            <person name="Dromer F."/>
            <person name="Young S."/>
            <person name="Zeng Q."/>
            <person name="Chapman S."/>
            <person name="Gujja S."/>
            <person name="Saif S."/>
            <person name="Birren B."/>
        </authorList>
    </citation>
    <scope>NUCLEOTIDE SEQUENCE [LARGE SCALE GENOMIC DNA]</scope>
    <source>
        <strain evidence="5 6">CBS 6039</strain>
    </source>
</reference>
<dbReference type="PROSITE" id="PS50048">
    <property type="entry name" value="ZN2_CY6_FUNGAL_2"/>
    <property type="match status" value="1"/>
</dbReference>